<dbReference type="SUPFAM" id="SSF47090">
    <property type="entry name" value="PGBD-like"/>
    <property type="match status" value="1"/>
</dbReference>
<evidence type="ECO:0000313" key="4">
    <source>
        <dbReference type="Proteomes" id="UP000298416"/>
    </source>
</evidence>
<dbReference type="InterPro" id="IPR036365">
    <property type="entry name" value="PGBD-like_sf"/>
</dbReference>
<dbReference type="AlphaFoldDB" id="A0A8X8YCL4"/>
<accession>A0A8X8YCL4</accession>
<organism evidence="3">
    <name type="scientific">Salvia splendens</name>
    <name type="common">Scarlet sage</name>
    <dbReference type="NCBI Taxonomy" id="180675"/>
    <lineage>
        <taxon>Eukaryota</taxon>
        <taxon>Viridiplantae</taxon>
        <taxon>Streptophyta</taxon>
        <taxon>Embryophyta</taxon>
        <taxon>Tracheophyta</taxon>
        <taxon>Spermatophyta</taxon>
        <taxon>Magnoliopsida</taxon>
        <taxon>eudicotyledons</taxon>
        <taxon>Gunneridae</taxon>
        <taxon>Pentapetalae</taxon>
        <taxon>asterids</taxon>
        <taxon>lamiids</taxon>
        <taxon>Lamiales</taxon>
        <taxon>Lamiaceae</taxon>
        <taxon>Nepetoideae</taxon>
        <taxon>Mentheae</taxon>
        <taxon>Salviinae</taxon>
        <taxon>Salvia</taxon>
        <taxon>Salvia subgen. Calosphace</taxon>
        <taxon>core Calosphace</taxon>
    </lineage>
</organism>
<keyword evidence="4" id="KW-1185">Reference proteome</keyword>
<gene>
    <name evidence="3" type="ORF">SASPL_108164</name>
</gene>
<reference evidence="3" key="1">
    <citation type="submission" date="2018-01" db="EMBL/GenBank/DDBJ databases">
        <authorList>
            <person name="Mao J.F."/>
        </authorList>
    </citation>
    <scope>NUCLEOTIDE SEQUENCE</scope>
    <source>
        <strain evidence="3">Huo1</strain>
        <tissue evidence="3">Leaf</tissue>
    </source>
</reference>
<feature type="domain" description="Peptidoglycan binding-like" evidence="2">
    <location>
        <begin position="81"/>
        <end position="109"/>
    </location>
</feature>
<dbReference type="Pfam" id="PF01471">
    <property type="entry name" value="PG_binding_1"/>
    <property type="match status" value="1"/>
</dbReference>
<sequence length="113" mass="12456">MAPKLLNILSIVFLVVVILLCHCSGSKGNKTAGFELVKLPATKTTQFDLEVHLREYGHYQCAQLILAHEDLIPESPSEHQILELAIKLYQAKFGIKPTGQLDDQTLSAILATT</sequence>
<dbReference type="Proteomes" id="UP000298416">
    <property type="component" value="Unassembled WGS sequence"/>
</dbReference>
<evidence type="ECO:0000259" key="2">
    <source>
        <dbReference type="Pfam" id="PF01471"/>
    </source>
</evidence>
<evidence type="ECO:0000256" key="1">
    <source>
        <dbReference type="SAM" id="SignalP"/>
    </source>
</evidence>
<comment type="caution">
    <text evidence="3">The sequence shown here is derived from an EMBL/GenBank/DDBJ whole genome shotgun (WGS) entry which is preliminary data.</text>
</comment>
<dbReference type="InterPro" id="IPR036366">
    <property type="entry name" value="PGBDSf"/>
</dbReference>
<protein>
    <recommendedName>
        <fullName evidence="2">Peptidoglycan binding-like domain-containing protein</fullName>
    </recommendedName>
</protein>
<feature type="signal peptide" evidence="1">
    <location>
        <begin position="1"/>
        <end position="28"/>
    </location>
</feature>
<evidence type="ECO:0000313" key="3">
    <source>
        <dbReference type="EMBL" id="KAG6430103.1"/>
    </source>
</evidence>
<feature type="chain" id="PRO_5036502800" description="Peptidoglycan binding-like domain-containing protein" evidence="1">
    <location>
        <begin position="29"/>
        <end position="113"/>
    </location>
</feature>
<dbReference type="EMBL" id="PNBA02000003">
    <property type="protein sequence ID" value="KAG6430103.1"/>
    <property type="molecule type" value="Genomic_DNA"/>
</dbReference>
<keyword evidence="1" id="KW-0732">Signal</keyword>
<reference evidence="3" key="2">
    <citation type="submission" date="2020-08" db="EMBL/GenBank/DDBJ databases">
        <title>Plant Genome Project.</title>
        <authorList>
            <person name="Zhang R.-G."/>
        </authorList>
    </citation>
    <scope>NUCLEOTIDE SEQUENCE</scope>
    <source>
        <strain evidence="3">Huo1</strain>
        <tissue evidence="3">Leaf</tissue>
    </source>
</reference>
<name>A0A8X8YCL4_SALSN</name>
<dbReference type="InterPro" id="IPR002477">
    <property type="entry name" value="Peptidoglycan-bd-like"/>
</dbReference>
<dbReference type="Gene3D" id="1.10.101.10">
    <property type="entry name" value="PGBD-like superfamily/PGBD"/>
    <property type="match status" value="1"/>
</dbReference>
<proteinExistence type="predicted"/>
<dbReference type="GO" id="GO:0140096">
    <property type="term" value="F:catalytic activity, acting on a protein"/>
    <property type="evidence" value="ECO:0007669"/>
    <property type="project" value="UniProtKB-ARBA"/>
</dbReference>